<accession>A0A1H7CJW1</accession>
<evidence type="ECO:0000313" key="1">
    <source>
        <dbReference type="EMBL" id="SEJ88877.1"/>
    </source>
</evidence>
<name>A0A1H7CJW1_9FIRM</name>
<evidence type="ECO:0000313" key="2">
    <source>
        <dbReference type="Proteomes" id="UP000199662"/>
    </source>
</evidence>
<dbReference type="AlphaFoldDB" id="A0A1H7CJW1"/>
<protein>
    <submittedName>
        <fullName evidence="1">Uncharacterized protein</fullName>
    </submittedName>
</protein>
<reference evidence="1 2" key="1">
    <citation type="submission" date="2016-10" db="EMBL/GenBank/DDBJ databases">
        <authorList>
            <person name="de Groot N.N."/>
        </authorList>
    </citation>
    <scope>NUCLEOTIDE SEQUENCE [LARGE SCALE GENOMIC DNA]</scope>
    <source>
        <strain evidence="1 2">DSM 2179</strain>
    </source>
</reference>
<dbReference type="STRING" id="84035.SAMN05660742_1226"/>
<organism evidence="1 2">
    <name type="scientific">Propionispira arboris</name>
    <dbReference type="NCBI Taxonomy" id="84035"/>
    <lineage>
        <taxon>Bacteria</taxon>
        <taxon>Bacillati</taxon>
        <taxon>Bacillota</taxon>
        <taxon>Negativicutes</taxon>
        <taxon>Selenomonadales</taxon>
        <taxon>Selenomonadaceae</taxon>
        <taxon>Propionispira</taxon>
    </lineage>
</organism>
<dbReference type="Proteomes" id="UP000199662">
    <property type="component" value="Unassembled WGS sequence"/>
</dbReference>
<dbReference type="RefSeq" id="WP_091834683.1">
    <property type="nucleotide sequence ID" value="NZ_FNZK01000022.1"/>
</dbReference>
<gene>
    <name evidence="1" type="ORF">SAMN05660742_1226</name>
</gene>
<dbReference type="EMBL" id="FNZK01000022">
    <property type="protein sequence ID" value="SEJ88877.1"/>
    <property type="molecule type" value="Genomic_DNA"/>
</dbReference>
<keyword evidence="2" id="KW-1185">Reference proteome</keyword>
<proteinExistence type="predicted"/>
<sequence>MKPNYSNYGLSISMGKRLRKEVETQLINDLTKYGIDNNELLFDWSDSCIEGRCANYLDGSVDCFSGIKLFDTNDNLIVDGWMDFISEKSYDIFIVYWDFLSIYENEKRLKIKETSEIPSHIIEILPAKLRENFARWDGNVHVRCKQVYP</sequence>